<dbReference type="InterPro" id="IPR013875">
    <property type="entry name" value="Pam17"/>
</dbReference>
<organism evidence="14 15">
    <name type="scientific">Lophium mytilinum</name>
    <dbReference type="NCBI Taxonomy" id="390894"/>
    <lineage>
        <taxon>Eukaryota</taxon>
        <taxon>Fungi</taxon>
        <taxon>Dikarya</taxon>
        <taxon>Ascomycota</taxon>
        <taxon>Pezizomycotina</taxon>
        <taxon>Dothideomycetes</taxon>
        <taxon>Pleosporomycetidae</taxon>
        <taxon>Mytilinidiales</taxon>
        <taxon>Mytilinidiaceae</taxon>
        <taxon>Lophium</taxon>
    </lineage>
</organism>
<evidence type="ECO:0000256" key="5">
    <source>
        <dbReference type="ARBA" id="ARBA00022792"/>
    </source>
</evidence>
<feature type="transmembrane region" description="Helical" evidence="12">
    <location>
        <begin position="145"/>
        <end position="173"/>
    </location>
</feature>
<evidence type="ECO:0000256" key="6">
    <source>
        <dbReference type="ARBA" id="ARBA00022927"/>
    </source>
</evidence>
<evidence type="ECO:0000256" key="1">
    <source>
        <dbReference type="ARBA" id="ARBA00004448"/>
    </source>
</evidence>
<comment type="similarity">
    <text evidence="2 12">Belongs to the PAM17 family.</text>
</comment>
<gene>
    <name evidence="14" type="ORF">BU16DRAFT_524215</name>
</gene>
<evidence type="ECO:0000313" key="15">
    <source>
        <dbReference type="Proteomes" id="UP000799750"/>
    </source>
</evidence>
<feature type="transmembrane region" description="Helical" evidence="12">
    <location>
        <begin position="105"/>
        <end position="125"/>
    </location>
</feature>
<evidence type="ECO:0000256" key="2">
    <source>
        <dbReference type="ARBA" id="ARBA00006837"/>
    </source>
</evidence>
<comment type="function">
    <text evidence="12">Component of the PAM complex, a complex required for the translocation of transit peptide-containing proteins from the inner membrane into the mitochondrial matrix in an ATP-dependent manner.</text>
</comment>
<dbReference type="AlphaFoldDB" id="A0A6A6R5C0"/>
<dbReference type="GO" id="GO:0030150">
    <property type="term" value="P:protein import into mitochondrial matrix"/>
    <property type="evidence" value="ECO:0007669"/>
    <property type="project" value="UniProtKB-UniRule"/>
</dbReference>
<comment type="subcellular location">
    <subcellularLocation>
        <location evidence="1 12">Mitochondrion inner membrane</location>
        <topology evidence="1 12">Multi-pass membrane protein</topology>
    </subcellularLocation>
</comment>
<evidence type="ECO:0000256" key="9">
    <source>
        <dbReference type="ARBA" id="ARBA00023010"/>
    </source>
</evidence>
<evidence type="ECO:0000256" key="10">
    <source>
        <dbReference type="ARBA" id="ARBA00023128"/>
    </source>
</evidence>
<evidence type="ECO:0000256" key="3">
    <source>
        <dbReference type="ARBA" id="ARBA00022448"/>
    </source>
</evidence>
<evidence type="ECO:0000256" key="7">
    <source>
        <dbReference type="ARBA" id="ARBA00022946"/>
    </source>
</evidence>
<accession>A0A6A6R5C0</accession>
<keyword evidence="15" id="KW-1185">Reference proteome</keyword>
<keyword evidence="10 12" id="KW-0496">Mitochondrion</keyword>
<name>A0A6A6R5C0_9PEZI</name>
<proteinExistence type="inferred from homology"/>
<keyword evidence="3 12" id="KW-0813">Transport</keyword>
<dbReference type="PANTHER" id="PTHR28021">
    <property type="entry name" value="PRESEQUENCE TRANSLOCATED-ASSOCIATED MOTOR SUBUNIT PAM17, MITOCHONDRIAL"/>
    <property type="match status" value="1"/>
</dbReference>
<sequence length="241" mass="26401">MLTTTTLRSTRVVIPRLQSSAFGPCTSAPYSTTPCSTSSKSQSQRSARRPALHKPSIVFPTRCLSARNASTATAPSTSPSSPQEPLTETLTWNRFLHLRKIRRRISLVSSMVSAIGFTGVGIVTLTERDLDSWGAAALGADPMIVLGLGTVGFAGVGWLLGPFFGNAVFNAWYRSVRGQMEVKERAFYARIKKHRVDPTASSLSNPVPDYYGEKIGSVAGYRRWLKDQRAFNLKRGSFPKE</sequence>
<evidence type="ECO:0000313" key="14">
    <source>
        <dbReference type="EMBL" id="KAF2499771.1"/>
    </source>
</evidence>
<keyword evidence="11 12" id="KW-0472">Membrane</keyword>
<dbReference type="GO" id="GO:0001405">
    <property type="term" value="C:PAM complex, Tim23 associated import motor"/>
    <property type="evidence" value="ECO:0007669"/>
    <property type="project" value="UniProtKB-UniRule"/>
</dbReference>
<keyword evidence="4 12" id="KW-0812">Transmembrane</keyword>
<protein>
    <recommendedName>
        <fullName evidence="12">Presequence translocated-associated motor subunit PAM17</fullName>
    </recommendedName>
</protein>
<evidence type="ECO:0000256" key="8">
    <source>
        <dbReference type="ARBA" id="ARBA00022989"/>
    </source>
</evidence>
<evidence type="ECO:0000256" key="13">
    <source>
        <dbReference type="SAM" id="MobiDB-lite"/>
    </source>
</evidence>
<keyword evidence="8 12" id="KW-1133">Transmembrane helix</keyword>
<keyword evidence="5 12" id="KW-0999">Mitochondrion inner membrane</keyword>
<dbReference type="Pfam" id="PF08566">
    <property type="entry name" value="Pam17"/>
    <property type="match status" value="1"/>
</dbReference>
<feature type="compositionally biased region" description="Low complexity" evidence="13">
    <location>
        <begin position="28"/>
        <end position="45"/>
    </location>
</feature>
<keyword evidence="7" id="KW-0809">Transit peptide</keyword>
<dbReference type="OrthoDB" id="5970083at2759"/>
<dbReference type="EMBL" id="MU004184">
    <property type="protein sequence ID" value="KAF2499771.1"/>
    <property type="molecule type" value="Genomic_DNA"/>
</dbReference>
<dbReference type="Proteomes" id="UP000799750">
    <property type="component" value="Unassembled WGS sequence"/>
</dbReference>
<feature type="region of interest" description="Disordered" evidence="13">
    <location>
        <begin position="28"/>
        <end position="51"/>
    </location>
</feature>
<comment type="subunit">
    <text evidence="12">Component of the PAM complex.</text>
</comment>
<dbReference type="PANTHER" id="PTHR28021:SF1">
    <property type="entry name" value="PRESEQUENCE TRANSLOCATED-ASSOCIATED MOTOR SUBUNIT PAM17, MITOCHONDRIAL"/>
    <property type="match status" value="1"/>
</dbReference>
<evidence type="ECO:0000256" key="4">
    <source>
        <dbReference type="ARBA" id="ARBA00022692"/>
    </source>
</evidence>
<evidence type="ECO:0000256" key="11">
    <source>
        <dbReference type="ARBA" id="ARBA00023136"/>
    </source>
</evidence>
<evidence type="ECO:0000256" key="12">
    <source>
        <dbReference type="RuleBase" id="RU367146"/>
    </source>
</evidence>
<reference evidence="14" key="1">
    <citation type="journal article" date="2020" name="Stud. Mycol.">
        <title>101 Dothideomycetes genomes: a test case for predicting lifestyles and emergence of pathogens.</title>
        <authorList>
            <person name="Haridas S."/>
            <person name="Albert R."/>
            <person name="Binder M."/>
            <person name="Bloem J."/>
            <person name="Labutti K."/>
            <person name="Salamov A."/>
            <person name="Andreopoulos B."/>
            <person name="Baker S."/>
            <person name="Barry K."/>
            <person name="Bills G."/>
            <person name="Bluhm B."/>
            <person name="Cannon C."/>
            <person name="Castanera R."/>
            <person name="Culley D."/>
            <person name="Daum C."/>
            <person name="Ezra D."/>
            <person name="Gonzalez J."/>
            <person name="Henrissat B."/>
            <person name="Kuo A."/>
            <person name="Liang C."/>
            <person name="Lipzen A."/>
            <person name="Lutzoni F."/>
            <person name="Magnuson J."/>
            <person name="Mondo S."/>
            <person name="Nolan M."/>
            <person name="Ohm R."/>
            <person name="Pangilinan J."/>
            <person name="Park H.-J."/>
            <person name="Ramirez L."/>
            <person name="Alfaro M."/>
            <person name="Sun H."/>
            <person name="Tritt A."/>
            <person name="Yoshinaga Y."/>
            <person name="Zwiers L.-H."/>
            <person name="Turgeon B."/>
            <person name="Goodwin S."/>
            <person name="Spatafora J."/>
            <person name="Crous P."/>
            <person name="Grigoriev I."/>
        </authorList>
    </citation>
    <scope>NUCLEOTIDE SEQUENCE</scope>
    <source>
        <strain evidence="14">CBS 269.34</strain>
    </source>
</reference>
<keyword evidence="9 12" id="KW-0811">Translocation</keyword>
<keyword evidence="6 12" id="KW-0653">Protein transport</keyword>